<evidence type="ECO:0000313" key="14">
    <source>
        <dbReference type="Proteomes" id="UP000184035"/>
    </source>
</evidence>
<dbReference type="InterPro" id="IPR001967">
    <property type="entry name" value="Peptidase_S11_N"/>
</dbReference>
<evidence type="ECO:0000256" key="3">
    <source>
        <dbReference type="ARBA" id="ARBA00022801"/>
    </source>
</evidence>
<keyword evidence="10" id="KW-0472">Membrane</keyword>
<keyword evidence="6" id="KW-0961">Cell wall biogenesis/degradation</keyword>
<dbReference type="OrthoDB" id="1701915at2"/>
<keyword evidence="13" id="KW-0121">Carboxypeptidase</keyword>
<evidence type="ECO:0000256" key="7">
    <source>
        <dbReference type="PIRSR" id="PIRSR618044-1"/>
    </source>
</evidence>
<comment type="similarity">
    <text evidence="1 9">Belongs to the peptidase S11 family.</text>
</comment>
<evidence type="ECO:0000256" key="11">
    <source>
        <dbReference type="SAM" id="SignalP"/>
    </source>
</evidence>
<feature type="active site" description="Proton acceptor" evidence="7">
    <location>
        <position position="72"/>
    </location>
</feature>
<keyword evidence="5" id="KW-0573">Peptidoglycan synthesis</keyword>
<name>A0A1M4WV92_9CLOT</name>
<dbReference type="InterPro" id="IPR018044">
    <property type="entry name" value="Peptidase_S11"/>
</dbReference>
<proteinExistence type="inferred from homology"/>
<dbReference type="Proteomes" id="UP000184035">
    <property type="component" value="Unassembled WGS sequence"/>
</dbReference>
<dbReference type="SUPFAM" id="SSF56601">
    <property type="entry name" value="beta-lactamase/transpeptidase-like"/>
    <property type="match status" value="1"/>
</dbReference>
<dbReference type="GO" id="GO:0006508">
    <property type="term" value="P:proteolysis"/>
    <property type="evidence" value="ECO:0007669"/>
    <property type="project" value="InterPro"/>
</dbReference>
<dbReference type="GO" id="GO:0009252">
    <property type="term" value="P:peptidoglycan biosynthetic process"/>
    <property type="evidence" value="ECO:0007669"/>
    <property type="project" value="UniProtKB-KW"/>
</dbReference>
<evidence type="ECO:0000256" key="6">
    <source>
        <dbReference type="ARBA" id="ARBA00023316"/>
    </source>
</evidence>
<keyword evidence="13" id="KW-0645">Protease</keyword>
<dbReference type="Pfam" id="PF00768">
    <property type="entry name" value="Peptidase_S11"/>
    <property type="match status" value="1"/>
</dbReference>
<dbReference type="RefSeq" id="WP_072896143.1">
    <property type="nucleotide sequence ID" value="NZ_FQVM01000014.1"/>
</dbReference>
<feature type="active site" evidence="7">
    <location>
        <position position="129"/>
    </location>
</feature>
<dbReference type="AlphaFoldDB" id="A0A1M4WV92"/>
<feature type="binding site" evidence="8">
    <location>
        <position position="234"/>
    </location>
    <ligand>
        <name>substrate</name>
    </ligand>
</feature>
<organism evidence="13 14">
    <name type="scientific">Clostridium fallax</name>
    <dbReference type="NCBI Taxonomy" id="1533"/>
    <lineage>
        <taxon>Bacteria</taxon>
        <taxon>Bacillati</taxon>
        <taxon>Bacillota</taxon>
        <taxon>Clostridia</taxon>
        <taxon>Eubacteriales</taxon>
        <taxon>Clostridiaceae</taxon>
        <taxon>Clostridium</taxon>
    </lineage>
</organism>
<accession>A0A1M4WV92</accession>
<dbReference type="PANTHER" id="PTHR21581:SF26">
    <property type="entry name" value="D-ALANYL-D-ALANINE ENDOPEPTIDASE"/>
    <property type="match status" value="1"/>
</dbReference>
<evidence type="ECO:0000256" key="10">
    <source>
        <dbReference type="SAM" id="Phobius"/>
    </source>
</evidence>
<reference evidence="13 14" key="1">
    <citation type="submission" date="2016-11" db="EMBL/GenBank/DDBJ databases">
        <authorList>
            <person name="Jaros S."/>
            <person name="Januszkiewicz K."/>
            <person name="Wedrychowicz H."/>
        </authorList>
    </citation>
    <scope>NUCLEOTIDE SEQUENCE [LARGE SCALE GENOMIC DNA]</scope>
    <source>
        <strain evidence="13 14">DSM 2631</strain>
    </source>
</reference>
<evidence type="ECO:0000256" key="8">
    <source>
        <dbReference type="PIRSR" id="PIRSR618044-2"/>
    </source>
</evidence>
<protein>
    <submittedName>
        <fullName evidence="13">D-alanyl-D-alanine carboxypeptidase</fullName>
    </submittedName>
</protein>
<keyword evidence="14" id="KW-1185">Reference proteome</keyword>
<dbReference type="STRING" id="1533.SAMN05443638_11434"/>
<sequence length="426" mass="47312">MLKRKPIITTLLLTFSISIFASSAKIVKADEISDAKPPTIHGKAAVTIDYDTGEVIYAKNGDEKKYPASTTKLMTGLLLAENKSPNDSLEYTQSAKKQPEYALNVNFKPQTVGSKMSADDVMKALLMFSANDAAYMISDSVSGNSKAFSDLMNNKAKEIGMINTHFITPNGLHNDDHYSTAYDLSVLGRAAFENSWVSDVMKTDKAQIHLGDGSIVNLENRNKGLGKDGNIGGKTGYTTPAGRCLVSVYERDGRKIVGAVLQSQYDANDQIVFDDMNKIMDYSYKAEKVPAFKAGTEIDKITVNYKPFKFFGPTKTIDVPLVLTEDVSYYNNEINKKDLKTTINITDVDAWNLAGNNNLLKLKVSERVYEKDYNLKANITKGTLFKANIGLYIVSLIVIAVIIILILLIIKLISGRRHRRKRRIRF</sequence>
<evidence type="ECO:0000256" key="2">
    <source>
        <dbReference type="ARBA" id="ARBA00022729"/>
    </source>
</evidence>
<keyword evidence="3" id="KW-0378">Hydrolase</keyword>
<feature type="active site" description="Acyl-ester intermediate" evidence="7">
    <location>
        <position position="69"/>
    </location>
</feature>
<dbReference type="GO" id="GO:0009002">
    <property type="term" value="F:serine-type D-Ala-D-Ala carboxypeptidase activity"/>
    <property type="evidence" value="ECO:0007669"/>
    <property type="project" value="InterPro"/>
</dbReference>
<dbReference type="Gene3D" id="3.40.710.10">
    <property type="entry name" value="DD-peptidase/beta-lactamase superfamily"/>
    <property type="match status" value="1"/>
</dbReference>
<feature type="transmembrane region" description="Helical" evidence="10">
    <location>
        <begin position="389"/>
        <end position="413"/>
    </location>
</feature>
<evidence type="ECO:0000256" key="4">
    <source>
        <dbReference type="ARBA" id="ARBA00022960"/>
    </source>
</evidence>
<feature type="signal peptide" evidence="11">
    <location>
        <begin position="1"/>
        <end position="21"/>
    </location>
</feature>
<feature type="domain" description="Peptidase S11 D-alanyl-D-alanine carboxypeptidase A N-terminal" evidence="12">
    <location>
        <begin position="35"/>
        <end position="263"/>
    </location>
</feature>
<keyword evidence="4" id="KW-0133">Cell shape</keyword>
<evidence type="ECO:0000256" key="1">
    <source>
        <dbReference type="ARBA" id="ARBA00007164"/>
    </source>
</evidence>
<gene>
    <name evidence="13" type="ORF">SAMN05443638_11434</name>
</gene>
<keyword evidence="10" id="KW-0812">Transmembrane</keyword>
<dbReference type="GO" id="GO:0008360">
    <property type="term" value="P:regulation of cell shape"/>
    <property type="evidence" value="ECO:0007669"/>
    <property type="project" value="UniProtKB-KW"/>
</dbReference>
<dbReference type="PANTHER" id="PTHR21581">
    <property type="entry name" value="D-ALANYL-D-ALANINE CARBOXYPEPTIDASE"/>
    <property type="match status" value="1"/>
</dbReference>
<feature type="chain" id="PRO_5039406013" evidence="11">
    <location>
        <begin position="22"/>
        <end position="426"/>
    </location>
</feature>
<dbReference type="InterPro" id="IPR012338">
    <property type="entry name" value="Beta-lactam/transpept-like"/>
</dbReference>
<evidence type="ECO:0000313" key="13">
    <source>
        <dbReference type="EMBL" id="SHE85154.1"/>
    </source>
</evidence>
<evidence type="ECO:0000256" key="5">
    <source>
        <dbReference type="ARBA" id="ARBA00022984"/>
    </source>
</evidence>
<keyword evidence="10" id="KW-1133">Transmembrane helix</keyword>
<dbReference type="EMBL" id="FQVM01000014">
    <property type="protein sequence ID" value="SHE85154.1"/>
    <property type="molecule type" value="Genomic_DNA"/>
</dbReference>
<dbReference type="GO" id="GO:0071555">
    <property type="term" value="P:cell wall organization"/>
    <property type="evidence" value="ECO:0007669"/>
    <property type="project" value="UniProtKB-KW"/>
</dbReference>
<evidence type="ECO:0000259" key="12">
    <source>
        <dbReference type="Pfam" id="PF00768"/>
    </source>
</evidence>
<keyword evidence="2 11" id="KW-0732">Signal</keyword>
<evidence type="ECO:0000256" key="9">
    <source>
        <dbReference type="RuleBase" id="RU004016"/>
    </source>
</evidence>
<dbReference type="PRINTS" id="PR00725">
    <property type="entry name" value="DADACBPTASE1"/>
</dbReference>